<organism evidence="1 2">
    <name type="scientific">Armillaria tabescens</name>
    <name type="common">Ringless honey mushroom</name>
    <name type="synonym">Agaricus tabescens</name>
    <dbReference type="NCBI Taxonomy" id="1929756"/>
    <lineage>
        <taxon>Eukaryota</taxon>
        <taxon>Fungi</taxon>
        <taxon>Dikarya</taxon>
        <taxon>Basidiomycota</taxon>
        <taxon>Agaricomycotina</taxon>
        <taxon>Agaricomycetes</taxon>
        <taxon>Agaricomycetidae</taxon>
        <taxon>Agaricales</taxon>
        <taxon>Marasmiineae</taxon>
        <taxon>Physalacriaceae</taxon>
        <taxon>Desarmillaria</taxon>
    </lineage>
</organism>
<comment type="caution">
    <text evidence="1">The sequence shown here is derived from an EMBL/GenBank/DDBJ whole genome shotgun (WGS) entry which is preliminary data.</text>
</comment>
<dbReference type="GeneID" id="85361758"/>
<keyword evidence="2" id="KW-1185">Reference proteome</keyword>
<evidence type="ECO:0000313" key="2">
    <source>
        <dbReference type="Proteomes" id="UP001175211"/>
    </source>
</evidence>
<dbReference type="Proteomes" id="UP001175211">
    <property type="component" value="Unassembled WGS sequence"/>
</dbReference>
<dbReference type="AlphaFoldDB" id="A0AA39JKT8"/>
<evidence type="ECO:0000313" key="1">
    <source>
        <dbReference type="EMBL" id="KAK0444595.1"/>
    </source>
</evidence>
<protein>
    <submittedName>
        <fullName evidence="1">Uncharacterized protein</fullName>
    </submittedName>
</protein>
<reference evidence="1" key="1">
    <citation type="submission" date="2023-06" db="EMBL/GenBank/DDBJ databases">
        <authorList>
            <consortium name="Lawrence Berkeley National Laboratory"/>
            <person name="Ahrendt S."/>
            <person name="Sahu N."/>
            <person name="Indic B."/>
            <person name="Wong-Bajracharya J."/>
            <person name="Merenyi Z."/>
            <person name="Ke H.-M."/>
            <person name="Monk M."/>
            <person name="Kocsube S."/>
            <person name="Drula E."/>
            <person name="Lipzen A."/>
            <person name="Balint B."/>
            <person name="Henrissat B."/>
            <person name="Andreopoulos B."/>
            <person name="Martin F.M."/>
            <person name="Harder C.B."/>
            <person name="Rigling D."/>
            <person name="Ford K.L."/>
            <person name="Foster G.D."/>
            <person name="Pangilinan J."/>
            <person name="Papanicolaou A."/>
            <person name="Barry K."/>
            <person name="LaButti K."/>
            <person name="Viragh M."/>
            <person name="Koriabine M."/>
            <person name="Yan M."/>
            <person name="Riley R."/>
            <person name="Champramary S."/>
            <person name="Plett K.L."/>
            <person name="Tsai I.J."/>
            <person name="Slot J."/>
            <person name="Sipos G."/>
            <person name="Plett J."/>
            <person name="Nagy L.G."/>
            <person name="Grigoriev I.V."/>
        </authorList>
    </citation>
    <scope>NUCLEOTIDE SEQUENCE</scope>
    <source>
        <strain evidence="1">CCBAS 213</strain>
    </source>
</reference>
<proteinExistence type="predicted"/>
<gene>
    <name evidence="1" type="ORF">EV420DRAFT_1648699</name>
</gene>
<sequence>MSGDDQLAVRLLSEELVRKCMKIGGSSNLGWSFTLDEKLSPKLNAYAVAAIGYSQLSRWMTLTNLPQDLREEDFIARLIPRAVEFARFDPMQQQAQIGFLNIWQALQVIEVVLSFDQRDEGYLLPDWYPEEDVNQRNVNRAVRISNVTSSDTAHTIRSWIRDFEESGLHHVLFYSRYPKKNLIKMVFSTSVSAQDFVEKYMSAAQGIGAEMLLKPQKKPLPRSKITAVDLGASLPSTAVGISKYQKSLETTSPTAGFLRRSTEGASMNFIGAQHLAPFVKTYERRDA</sequence>
<name>A0AA39JKT8_ARMTA</name>
<accession>A0AA39JKT8</accession>
<dbReference type="RefSeq" id="XP_060325165.1">
    <property type="nucleotide sequence ID" value="XM_060478210.1"/>
</dbReference>
<dbReference type="EMBL" id="JAUEPS010000053">
    <property type="protein sequence ID" value="KAK0444595.1"/>
    <property type="molecule type" value="Genomic_DNA"/>
</dbReference>